<dbReference type="SUPFAM" id="SSF52540">
    <property type="entry name" value="P-loop containing nucleoside triphosphate hydrolases"/>
    <property type="match status" value="1"/>
</dbReference>
<reference evidence="2" key="1">
    <citation type="submission" date="2018-05" db="EMBL/GenBank/DDBJ databases">
        <authorList>
            <person name="Lanie J.A."/>
            <person name="Ng W.-L."/>
            <person name="Kazmierczak K.M."/>
            <person name="Andrzejewski T.M."/>
            <person name="Davidsen T.M."/>
            <person name="Wayne K.J."/>
            <person name="Tettelin H."/>
            <person name="Glass J.I."/>
            <person name="Rusch D."/>
            <person name="Podicherti R."/>
            <person name="Tsui H.-C.T."/>
            <person name="Winkler M.E."/>
        </authorList>
    </citation>
    <scope>NUCLEOTIDE SEQUENCE</scope>
</reference>
<proteinExistence type="predicted"/>
<evidence type="ECO:0000313" key="2">
    <source>
        <dbReference type="EMBL" id="SVD88453.1"/>
    </source>
</evidence>
<organism evidence="2">
    <name type="scientific">marine metagenome</name>
    <dbReference type="NCBI Taxonomy" id="408172"/>
    <lineage>
        <taxon>unclassified sequences</taxon>
        <taxon>metagenomes</taxon>
        <taxon>ecological metagenomes</taxon>
    </lineage>
</organism>
<dbReference type="InterPro" id="IPR027417">
    <property type="entry name" value="P-loop_NTPase"/>
</dbReference>
<dbReference type="Gene3D" id="3.40.50.300">
    <property type="entry name" value="P-loop containing nucleotide triphosphate hydrolases"/>
    <property type="match status" value="1"/>
</dbReference>
<dbReference type="GO" id="GO:0005524">
    <property type="term" value="F:ATP binding"/>
    <property type="evidence" value="ECO:0007669"/>
    <property type="project" value="InterPro"/>
</dbReference>
<sequence>IAPNEEQRMLIQFHPSTSYEDFIEGYRPISTSSDDIVYKLVDGPLRIMADRAASDPLNRPHILIIDEINRANLAKVLGELLFLLEYREAEIHPLYRADEPFSLPDNLWLLGTMNTADRSIATVDVALRRRFHFVPFIPDDRDENPISGLLGRWLAANDEPAWVADLVDGVNQQLRKELGGDHLLLGPSYFMTKGLDRDQLALIWRYQIGPMLNDLFFGDERAKRFRFDSVWKEHGPDQPSENP</sequence>
<accession>A0A382YZ40</accession>
<dbReference type="PANTHER" id="PTHR37291">
    <property type="entry name" value="5-METHYLCYTOSINE-SPECIFIC RESTRICTION ENZYME B"/>
    <property type="match status" value="1"/>
</dbReference>
<dbReference type="InterPro" id="IPR011704">
    <property type="entry name" value="ATPase_dyneun-rel_AAA"/>
</dbReference>
<dbReference type="InterPro" id="IPR052934">
    <property type="entry name" value="Methyl-DNA_Rec/Restrict_Enz"/>
</dbReference>
<protein>
    <recommendedName>
        <fullName evidence="1">ATPase dynein-related AAA domain-containing protein</fullName>
    </recommendedName>
</protein>
<gene>
    <name evidence="2" type="ORF">METZ01_LOCUS441307</name>
</gene>
<feature type="non-terminal residue" evidence="2">
    <location>
        <position position="1"/>
    </location>
</feature>
<dbReference type="EMBL" id="UINC01179657">
    <property type="protein sequence ID" value="SVD88453.1"/>
    <property type="molecule type" value="Genomic_DNA"/>
</dbReference>
<feature type="domain" description="ATPase dynein-related AAA" evidence="1">
    <location>
        <begin position="9"/>
        <end position="131"/>
    </location>
</feature>
<dbReference type="PANTHER" id="PTHR37291:SF1">
    <property type="entry name" value="TYPE IV METHYL-DIRECTED RESTRICTION ENZYME ECOKMCRB SUBUNIT"/>
    <property type="match status" value="1"/>
</dbReference>
<evidence type="ECO:0000259" key="1">
    <source>
        <dbReference type="Pfam" id="PF07728"/>
    </source>
</evidence>
<name>A0A382YZ40_9ZZZZ</name>
<dbReference type="Pfam" id="PF07728">
    <property type="entry name" value="AAA_5"/>
    <property type="match status" value="1"/>
</dbReference>
<dbReference type="AlphaFoldDB" id="A0A382YZ40"/>
<dbReference type="GO" id="GO:0016887">
    <property type="term" value="F:ATP hydrolysis activity"/>
    <property type="evidence" value="ECO:0007669"/>
    <property type="project" value="InterPro"/>
</dbReference>